<dbReference type="CDD" id="cd02980">
    <property type="entry name" value="TRX_Fd_family"/>
    <property type="match status" value="1"/>
</dbReference>
<dbReference type="SUPFAM" id="SSF52833">
    <property type="entry name" value="Thioredoxin-like"/>
    <property type="match status" value="1"/>
</dbReference>
<keyword evidence="2" id="KW-1185">Reference proteome</keyword>
<organism evidence="1 2">
    <name type="scientific">Alicyclobacillus tolerans</name>
    <dbReference type="NCBI Taxonomy" id="90970"/>
    <lineage>
        <taxon>Bacteria</taxon>
        <taxon>Bacillati</taxon>
        <taxon>Bacillota</taxon>
        <taxon>Bacilli</taxon>
        <taxon>Bacillales</taxon>
        <taxon>Alicyclobacillaceae</taxon>
        <taxon>Alicyclobacillus</taxon>
    </lineage>
</organism>
<accession>A0A1M6LU93</accession>
<evidence type="ECO:0000313" key="1">
    <source>
        <dbReference type="EMBL" id="SHJ74685.1"/>
    </source>
</evidence>
<gene>
    <name evidence="1" type="ORF">SAMN05443507_10380</name>
</gene>
<dbReference type="EMBL" id="FRAF01000003">
    <property type="protein sequence ID" value="SHJ74685.1"/>
    <property type="molecule type" value="Genomic_DNA"/>
</dbReference>
<evidence type="ECO:0000313" key="2">
    <source>
        <dbReference type="Proteomes" id="UP000184016"/>
    </source>
</evidence>
<dbReference type="Proteomes" id="UP000184016">
    <property type="component" value="Unassembled WGS sequence"/>
</dbReference>
<dbReference type="OrthoDB" id="9761899at2"/>
<dbReference type="AlphaFoldDB" id="A0A1M6LU93"/>
<name>A0A1M6LU93_9BACL</name>
<dbReference type="RefSeq" id="WP_072872994.1">
    <property type="nucleotide sequence ID" value="NZ_FRAF01000003.1"/>
</dbReference>
<reference evidence="2" key="1">
    <citation type="submission" date="2016-11" db="EMBL/GenBank/DDBJ databases">
        <authorList>
            <person name="Varghese N."/>
            <person name="Submissions S."/>
        </authorList>
    </citation>
    <scope>NUCLEOTIDE SEQUENCE [LARGE SCALE GENOMIC DNA]</scope>
    <source>
        <strain evidence="2">USBA-503</strain>
    </source>
</reference>
<sequence length="125" mass="14002">MTTWNLSGTHHHVLICNGDICLEHGGMDVAKAIRKEIAQNNADRHIHTTLTRCNGRCDDACNVIVYPDGIWYRNVTPKLGRRIVTEHLIKGNVDPGNVSITFSEETGFMLREGAKIGRPKPDRKL</sequence>
<dbReference type="STRING" id="1830138.SAMN05443507_10380"/>
<dbReference type="Gene3D" id="3.40.30.10">
    <property type="entry name" value="Glutaredoxin"/>
    <property type="match status" value="1"/>
</dbReference>
<dbReference type="InterPro" id="IPR036249">
    <property type="entry name" value="Thioredoxin-like_sf"/>
</dbReference>
<dbReference type="Pfam" id="PF01257">
    <property type="entry name" value="2Fe-2S_thioredx"/>
    <property type="match status" value="1"/>
</dbReference>
<proteinExistence type="predicted"/>
<protein>
    <submittedName>
        <fullName evidence="1">(2Fe-2S) ferredoxin</fullName>
    </submittedName>
</protein>